<dbReference type="SMART" id="SM00387">
    <property type="entry name" value="HATPase_c"/>
    <property type="match status" value="1"/>
</dbReference>
<protein>
    <recommendedName>
        <fullName evidence="2">histidine kinase</fullName>
        <ecNumber evidence="2">2.7.13.3</ecNumber>
    </recommendedName>
</protein>
<evidence type="ECO:0000256" key="1">
    <source>
        <dbReference type="ARBA" id="ARBA00000085"/>
    </source>
</evidence>
<evidence type="ECO:0000256" key="7">
    <source>
        <dbReference type="ARBA" id="ARBA00022840"/>
    </source>
</evidence>
<dbReference type="InterPro" id="IPR003018">
    <property type="entry name" value="GAF"/>
</dbReference>
<evidence type="ECO:0000256" key="9">
    <source>
        <dbReference type="SAM" id="MobiDB-lite"/>
    </source>
</evidence>
<keyword evidence="7" id="KW-0067">ATP-binding</keyword>
<evidence type="ECO:0000256" key="4">
    <source>
        <dbReference type="ARBA" id="ARBA00022679"/>
    </source>
</evidence>
<evidence type="ECO:0000256" key="8">
    <source>
        <dbReference type="ARBA" id="ARBA00023012"/>
    </source>
</evidence>
<dbReference type="SUPFAM" id="SSF47384">
    <property type="entry name" value="Homodimeric domain of signal transducing histidine kinase"/>
    <property type="match status" value="1"/>
</dbReference>
<keyword evidence="3" id="KW-0597">Phosphoprotein</keyword>
<evidence type="ECO:0000256" key="5">
    <source>
        <dbReference type="ARBA" id="ARBA00022741"/>
    </source>
</evidence>
<dbReference type="InterPro" id="IPR004358">
    <property type="entry name" value="Sig_transdc_His_kin-like_C"/>
</dbReference>
<comment type="catalytic activity">
    <reaction evidence="1">
        <text>ATP + protein L-histidine = ADP + protein N-phospho-L-histidine.</text>
        <dbReference type="EC" id="2.7.13.3"/>
    </reaction>
</comment>
<dbReference type="PROSITE" id="PS50109">
    <property type="entry name" value="HIS_KIN"/>
    <property type="match status" value="1"/>
</dbReference>
<dbReference type="GO" id="GO:0016740">
    <property type="term" value="F:transferase activity"/>
    <property type="evidence" value="ECO:0007669"/>
    <property type="project" value="UniProtKB-KW"/>
</dbReference>
<dbReference type="Gene3D" id="3.30.450.40">
    <property type="match status" value="1"/>
</dbReference>
<name>A0ABX1VBH0_9PLAN</name>
<feature type="region of interest" description="Disordered" evidence="9">
    <location>
        <begin position="203"/>
        <end position="223"/>
    </location>
</feature>
<feature type="compositionally biased region" description="Basic and acidic residues" evidence="9">
    <location>
        <begin position="203"/>
        <end position="213"/>
    </location>
</feature>
<evidence type="ECO:0000256" key="3">
    <source>
        <dbReference type="ARBA" id="ARBA00022553"/>
    </source>
</evidence>
<dbReference type="InterPro" id="IPR008984">
    <property type="entry name" value="SMAD_FHA_dom_sf"/>
</dbReference>
<gene>
    <name evidence="12" type="primary">sasA_2</name>
    <name evidence="12" type="ORF">LzC2_08310</name>
</gene>
<dbReference type="InterPro" id="IPR036890">
    <property type="entry name" value="HATPase_C_sf"/>
</dbReference>
<dbReference type="SUPFAM" id="SSF55781">
    <property type="entry name" value="GAF domain-like"/>
    <property type="match status" value="1"/>
</dbReference>
<dbReference type="SUPFAM" id="SSF55874">
    <property type="entry name" value="ATPase domain of HSP90 chaperone/DNA topoisomerase II/histidine kinase"/>
    <property type="match status" value="1"/>
</dbReference>
<dbReference type="Pfam" id="PF00498">
    <property type="entry name" value="FHA"/>
    <property type="match status" value="1"/>
</dbReference>
<keyword evidence="4 12" id="KW-0808">Transferase</keyword>
<sequence length="584" mass="61659">MTVGTLLVTVGPDSGRRFTLPTASHSAGETVPVGIGRGTANPVRLRDTEVSRRHAVIRCGERHYELSDIGSSNGTLVNGAKLDGPARLNDGDRVQVGRTTLLFSRPTSDGSRAGVSLIGSAHEDPVGATLSALPAGSGRRAPGPVGSAATTLQVLYRVTEEAVRPTLNTEQLLGRMLDLALEAVGAERGCVLLADGEGHLRPAARRDRDHARSDAIGGLDDSLPSVRPMPVSRSIADHVYSSGRAIRTGNAAQDSRFDPTQSIMAVGVKEALCVPLRGRDDVEGVMYLDTTADAGSSILSPLPERFTDDHLRMLLAVGRQAALAVEAVRYQSALVRAERLAAVGQTISALSHHIKNILQGLGGGGHLVKTGLDRQDEALARQGWEIVERNQNRILHLVTDMLTFGKDRRPELKRGDFAATVADAVGLARARAAEVGVEVELDAAAVPPAWFDADAMHRAVLNVALNAVDAAAEGRDARGGTGGLVRISTAHWPESDYVGVNISDDGPGVPPHRAEAIFEPFESGKGSKGTGLGLAVSRKILREHGGDITVENQGVGEENRGATFHLAWPRHDDDRAVGSETQAD</sequence>
<dbReference type="Gene3D" id="2.60.200.20">
    <property type="match status" value="1"/>
</dbReference>
<evidence type="ECO:0000256" key="6">
    <source>
        <dbReference type="ARBA" id="ARBA00022777"/>
    </source>
</evidence>
<dbReference type="PROSITE" id="PS50006">
    <property type="entry name" value="FHA_DOMAIN"/>
    <property type="match status" value="1"/>
</dbReference>
<dbReference type="RefSeq" id="WP_171184071.1">
    <property type="nucleotide sequence ID" value="NZ_WTPX01000016.1"/>
</dbReference>
<dbReference type="InterPro" id="IPR029016">
    <property type="entry name" value="GAF-like_dom_sf"/>
</dbReference>
<dbReference type="InterPro" id="IPR003594">
    <property type="entry name" value="HATPase_dom"/>
</dbReference>
<dbReference type="EC" id="2.7.13.3" evidence="2"/>
<dbReference type="PANTHER" id="PTHR43065:SF10">
    <property type="entry name" value="PEROXIDE STRESS-ACTIVATED HISTIDINE KINASE MAK3"/>
    <property type="match status" value="1"/>
</dbReference>
<evidence type="ECO:0000313" key="13">
    <source>
        <dbReference type="Proteomes" id="UP000609651"/>
    </source>
</evidence>
<proteinExistence type="predicted"/>
<dbReference type="CDD" id="cd00075">
    <property type="entry name" value="HATPase"/>
    <property type="match status" value="1"/>
</dbReference>
<dbReference type="InterPro" id="IPR003661">
    <property type="entry name" value="HisK_dim/P_dom"/>
</dbReference>
<feature type="domain" description="Histidine kinase" evidence="11">
    <location>
        <begin position="349"/>
        <end position="572"/>
    </location>
</feature>
<dbReference type="SUPFAM" id="SSF49879">
    <property type="entry name" value="SMAD/FHA domain"/>
    <property type="match status" value="1"/>
</dbReference>
<organism evidence="12 13">
    <name type="scientific">Alienimonas chondri</name>
    <dbReference type="NCBI Taxonomy" id="2681879"/>
    <lineage>
        <taxon>Bacteria</taxon>
        <taxon>Pseudomonadati</taxon>
        <taxon>Planctomycetota</taxon>
        <taxon>Planctomycetia</taxon>
        <taxon>Planctomycetales</taxon>
        <taxon>Planctomycetaceae</taxon>
        <taxon>Alienimonas</taxon>
    </lineage>
</organism>
<evidence type="ECO:0000259" key="10">
    <source>
        <dbReference type="PROSITE" id="PS50006"/>
    </source>
</evidence>
<comment type="caution">
    <text evidence="12">The sequence shown here is derived from an EMBL/GenBank/DDBJ whole genome shotgun (WGS) entry which is preliminary data.</text>
</comment>
<keyword evidence="5" id="KW-0547">Nucleotide-binding</keyword>
<dbReference type="SMART" id="SM00240">
    <property type="entry name" value="FHA"/>
    <property type="match status" value="1"/>
</dbReference>
<keyword evidence="6" id="KW-0418">Kinase</keyword>
<dbReference type="Proteomes" id="UP000609651">
    <property type="component" value="Unassembled WGS sequence"/>
</dbReference>
<accession>A0ABX1VBH0</accession>
<keyword evidence="13" id="KW-1185">Reference proteome</keyword>
<dbReference type="PANTHER" id="PTHR43065">
    <property type="entry name" value="SENSOR HISTIDINE KINASE"/>
    <property type="match status" value="1"/>
</dbReference>
<feature type="domain" description="FHA" evidence="10">
    <location>
        <begin position="33"/>
        <end position="82"/>
    </location>
</feature>
<dbReference type="Pfam" id="PF13185">
    <property type="entry name" value="GAF_2"/>
    <property type="match status" value="1"/>
</dbReference>
<dbReference type="Pfam" id="PF02518">
    <property type="entry name" value="HATPase_c"/>
    <property type="match status" value="1"/>
</dbReference>
<dbReference type="InterPro" id="IPR000253">
    <property type="entry name" value="FHA_dom"/>
</dbReference>
<dbReference type="InterPro" id="IPR036097">
    <property type="entry name" value="HisK_dim/P_sf"/>
</dbReference>
<evidence type="ECO:0000313" key="12">
    <source>
        <dbReference type="EMBL" id="NNJ24771.1"/>
    </source>
</evidence>
<dbReference type="Gene3D" id="1.10.287.130">
    <property type="match status" value="1"/>
</dbReference>
<dbReference type="Gene3D" id="3.30.565.10">
    <property type="entry name" value="Histidine kinase-like ATPase, C-terminal domain"/>
    <property type="match status" value="1"/>
</dbReference>
<dbReference type="SMART" id="SM00065">
    <property type="entry name" value="GAF"/>
    <property type="match status" value="1"/>
</dbReference>
<evidence type="ECO:0000259" key="11">
    <source>
        <dbReference type="PROSITE" id="PS50109"/>
    </source>
</evidence>
<dbReference type="EMBL" id="WTPX01000016">
    <property type="protein sequence ID" value="NNJ24771.1"/>
    <property type="molecule type" value="Genomic_DNA"/>
</dbReference>
<reference evidence="12 13" key="1">
    <citation type="journal article" date="2020" name="Syst. Appl. Microbiol.">
        <title>Alienimonas chondri sp. nov., a novel planctomycete isolated from the biofilm of the red alga Chondrus crispus.</title>
        <authorList>
            <person name="Vitorino I."/>
            <person name="Albuquerque L."/>
            <person name="Wiegand S."/>
            <person name="Kallscheuer N."/>
            <person name="da Costa M.S."/>
            <person name="Lobo-da-Cunha A."/>
            <person name="Jogler C."/>
            <person name="Lage O.M."/>
        </authorList>
    </citation>
    <scope>NUCLEOTIDE SEQUENCE [LARGE SCALE GENOMIC DNA]</scope>
    <source>
        <strain evidence="12 13">LzC2</strain>
    </source>
</reference>
<dbReference type="SMART" id="SM00388">
    <property type="entry name" value="HisKA"/>
    <property type="match status" value="1"/>
</dbReference>
<dbReference type="PRINTS" id="PR00344">
    <property type="entry name" value="BCTRLSENSOR"/>
</dbReference>
<dbReference type="InterPro" id="IPR005467">
    <property type="entry name" value="His_kinase_dom"/>
</dbReference>
<keyword evidence="8" id="KW-0902">Two-component regulatory system</keyword>
<dbReference type="CDD" id="cd00060">
    <property type="entry name" value="FHA"/>
    <property type="match status" value="1"/>
</dbReference>
<evidence type="ECO:0000256" key="2">
    <source>
        <dbReference type="ARBA" id="ARBA00012438"/>
    </source>
</evidence>